<reference evidence="2" key="1">
    <citation type="journal article" date="2019" name="Int. J. Syst. Evol. Microbiol.">
        <title>The Global Catalogue of Microorganisms (GCM) 10K type strain sequencing project: providing services to taxonomists for standard genome sequencing and annotation.</title>
        <authorList>
            <consortium name="The Broad Institute Genomics Platform"/>
            <consortium name="The Broad Institute Genome Sequencing Center for Infectious Disease"/>
            <person name="Wu L."/>
            <person name="Ma J."/>
        </authorList>
    </citation>
    <scope>NUCLEOTIDE SEQUENCE [LARGE SCALE GENOMIC DNA]</scope>
    <source>
        <strain evidence="2">JCM 14969</strain>
    </source>
</reference>
<sequence length="80" mass="8693">MPLAGVGKHLQGSQLVGCLQVLLAELDDVHATTQRGIQELHQIALLLPRIRTQVEIGVRQLVTYCGVLSHKGQLVMCIPS</sequence>
<evidence type="ECO:0000313" key="1">
    <source>
        <dbReference type="EMBL" id="GAA1605604.1"/>
    </source>
</evidence>
<name>A0ABP4QD43_9ACTN</name>
<proteinExistence type="predicted"/>
<dbReference type="Proteomes" id="UP001500393">
    <property type="component" value="Unassembled WGS sequence"/>
</dbReference>
<keyword evidence="2" id="KW-1185">Reference proteome</keyword>
<comment type="caution">
    <text evidence="1">The sequence shown here is derived from an EMBL/GenBank/DDBJ whole genome shotgun (WGS) entry which is preliminary data.</text>
</comment>
<dbReference type="EMBL" id="BAAAOS010000055">
    <property type="protein sequence ID" value="GAA1605604.1"/>
    <property type="molecule type" value="Genomic_DNA"/>
</dbReference>
<accession>A0ABP4QD43</accession>
<protein>
    <submittedName>
        <fullName evidence="1">Uncharacterized protein</fullName>
    </submittedName>
</protein>
<gene>
    <name evidence="1" type="ORF">GCM10009789_69440</name>
</gene>
<organism evidence="1 2">
    <name type="scientific">Kribbella sancticallisti</name>
    <dbReference type="NCBI Taxonomy" id="460087"/>
    <lineage>
        <taxon>Bacteria</taxon>
        <taxon>Bacillati</taxon>
        <taxon>Actinomycetota</taxon>
        <taxon>Actinomycetes</taxon>
        <taxon>Propionibacteriales</taxon>
        <taxon>Kribbellaceae</taxon>
        <taxon>Kribbella</taxon>
    </lineage>
</organism>
<evidence type="ECO:0000313" key="2">
    <source>
        <dbReference type="Proteomes" id="UP001500393"/>
    </source>
</evidence>